<dbReference type="Proteomes" id="UP000314294">
    <property type="component" value="Unassembled WGS sequence"/>
</dbReference>
<keyword evidence="3" id="KW-1185">Reference proteome</keyword>
<accession>A0A4Z2GT27</accession>
<gene>
    <name evidence="2" type="ORF">EYF80_033193</name>
</gene>
<dbReference type="AlphaFoldDB" id="A0A4Z2GT27"/>
<name>A0A4Z2GT27_9TELE</name>
<feature type="coiled-coil region" evidence="1">
    <location>
        <begin position="30"/>
        <end position="60"/>
    </location>
</feature>
<evidence type="ECO:0000256" key="1">
    <source>
        <dbReference type="SAM" id="Coils"/>
    </source>
</evidence>
<evidence type="ECO:0000313" key="2">
    <source>
        <dbReference type="EMBL" id="TNN56656.1"/>
    </source>
</evidence>
<sequence length="117" mass="12740">MEAWEELGIGCCGGGGGVGGDSWQKWLSVCSESAEEAEEEEAAEARVEEQAEQEQRLDLQLLDSAPLSLQKLLLALDDVVELQEVLHGPVRALGARMSIHDFSGLRTSPKERLHGQK</sequence>
<keyword evidence="1" id="KW-0175">Coiled coil</keyword>
<comment type="caution">
    <text evidence="2">The sequence shown here is derived from an EMBL/GenBank/DDBJ whole genome shotgun (WGS) entry which is preliminary data.</text>
</comment>
<proteinExistence type="predicted"/>
<reference evidence="2 3" key="1">
    <citation type="submission" date="2019-03" db="EMBL/GenBank/DDBJ databases">
        <title>First draft genome of Liparis tanakae, snailfish: a comprehensive survey of snailfish specific genes.</title>
        <authorList>
            <person name="Kim W."/>
            <person name="Song I."/>
            <person name="Jeong J.-H."/>
            <person name="Kim D."/>
            <person name="Kim S."/>
            <person name="Ryu S."/>
            <person name="Song J.Y."/>
            <person name="Lee S.K."/>
        </authorList>
    </citation>
    <scope>NUCLEOTIDE SEQUENCE [LARGE SCALE GENOMIC DNA]</scope>
    <source>
        <tissue evidence="2">Muscle</tissue>
    </source>
</reference>
<protein>
    <submittedName>
        <fullName evidence="2">Uncharacterized protein</fullName>
    </submittedName>
</protein>
<dbReference type="EMBL" id="SRLO01000424">
    <property type="protein sequence ID" value="TNN56656.1"/>
    <property type="molecule type" value="Genomic_DNA"/>
</dbReference>
<evidence type="ECO:0000313" key="3">
    <source>
        <dbReference type="Proteomes" id="UP000314294"/>
    </source>
</evidence>
<organism evidence="2 3">
    <name type="scientific">Liparis tanakae</name>
    <name type="common">Tanaka's snailfish</name>
    <dbReference type="NCBI Taxonomy" id="230148"/>
    <lineage>
        <taxon>Eukaryota</taxon>
        <taxon>Metazoa</taxon>
        <taxon>Chordata</taxon>
        <taxon>Craniata</taxon>
        <taxon>Vertebrata</taxon>
        <taxon>Euteleostomi</taxon>
        <taxon>Actinopterygii</taxon>
        <taxon>Neopterygii</taxon>
        <taxon>Teleostei</taxon>
        <taxon>Neoteleostei</taxon>
        <taxon>Acanthomorphata</taxon>
        <taxon>Eupercaria</taxon>
        <taxon>Perciformes</taxon>
        <taxon>Cottioidei</taxon>
        <taxon>Cottales</taxon>
        <taxon>Liparidae</taxon>
        <taxon>Liparis</taxon>
    </lineage>
</organism>